<gene>
    <name evidence="2" type="ORF">CSSPTR1EN2_LOCUS23515</name>
</gene>
<keyword evidence="3" id="KW-1185">Reference proteome</keyword>
<proteinExistence type="predicted"/>
<reference evidence="2" key="1">
    <citation type="submission" date="2024-02" db="EMBL/GenBank/DDBJ databases">
        <authorList>
            <consortium name="ELIXIR-Norway"/>
            <consortium name="Elixir Norway"/>
        </authorList>
    </citation>
    <scope>NUCLEOTIDE SEQUENCE</scope>
</reference>
<keyword evidence="1" id="KW-0732">Signal</keyword>
<accession>A0ABP0V3Y4</accession>
<sequence length="79" mass="8232">MGRNGSCMQICFLLLVVYATAVERVVWAQTTSATTYIPVDNILISCVSSTNVTGDGGRVFQANNTNKTLASGGVSASIS</sequence>
<name>A0ABP0V3Y4_9BRYO</name>
<feature type="signal peptide" evidence="1">
    <location>
        <begin position="1"/>
        <end position="28"/>
    </location>
</feature>
<evidence type="ECO:0008006" key="4">
    <source>
        <dbReference type="Google" id="ProtNLM"/>
    </source>
</evidence>
<feature type="chain" id="PRO_5045510419" description="Pectate lyase" evidence="1">
    <location>
        <begin position="29"/>
        <end position="79"/>
    </location>
</feature>
<protein>
    <recommendedName>
        <fullName evidence="4">Pectate lyase</fullName>
    </recommendedName>
</protein>
<evidence type="ECO:0000313" key="2">
    <source>
        <dbReference type="EMBL" id="CAK9237115.1"/>
    </source>
</evidence>
<dbReference type="EMBL" id="OZ019901">
    <property type="protein sequence ID" value="CAK9237115.1"/>
    <property type="molecule type" value="Genomic_DNA"/>
</dbReference>
<dbReference type="Proteomes" id="UP001497512">
    <property type="component" value="Chromosome 9"/>
</dbReference>
<evidence type="ECO:0000256" key="1">
    <source>
        <dbReference type="SAM" id="SignalP"/>
    </source>
</evidence>
<evidence type="ECO:0000313" key="3">
    <source>
        <dbReference type="Proteomes" id="UP001497512"/>
    </source>
</evidence>
<organism evidence="2 3">
    <name type="scientific">Sphagnum troendelagicum</name>
    <dbReference type="NCBI Taxonomy" id="128251"/>
    <lineage>
        <taxon>Eukaryota</taxon>
        <taxon>Viridiplantae</taxon>
        <taxon>Streptophyta</taxon>
        <taxon>Embryophyta</taxon>
        <taxon>Bryophyta</taxon>
        <taxon>Sphagnophytina</taxon>
        <taxon>Sphagnopsida</taxon>
        <taxon>Sphagnales</taxon>
        <taxon>Sphagnaceae</taxon>
        <taxon>Sphagnum</taxon>
    </lineage>
</organism>